<reference evidence="1 2" key="1">
    <citation type="submission" date="2018-10" db="EMBL/GenBank/DDBJ databases">
        <authorList>
            <person name="Li J."/>
        </authorList>
    </citation>
    <scope>NUCLEOTIDE SEQUENCE [LARGE SCALE GENOMIC DNA]</scope>
    <source>
        <strain evidence="1 2">JCM 11654</strain>
    </source>
</reference>
<sequence length="219" mass="23444">MRIELRQVTKGKNGSALPETSLQLQTGAATFARAETEQRPTVLGLIASGRMRPDSGTVLIDGQVDASRIRREIALVDAPIVSEPAGNVAVSQVVAEELMFAGLKSHPIAVARTLDEMGLRDRSSTDMADLAPTDRIRMLTELAARRPEVRGIVLVSPDRHGGDPEAWWRIARELAARDLAVLVIAGVAAHTAISSTREIEPLADVPSDSATLFNLEGLA</sequence>
<dbReference type="Proteomes" id="UP000269438">
    <property type="component" value="Unassembled WGS sequence"/>
</dbReference>
<accession>A0A3L7AUV2</accession>
<keyword evidence="2" id="KW-1185">Reference proteome</keyword>
<evidence type="ECO:0008006" key="3">
    <source>
        <dbReference type="Google" id="ProtNLM"/>
    </source>
</evidence>
<name>A0A3L7AUV2_9MICO</name>
<evidence type="ECO:0000313" key="2">
    <source>
        <dbReference type="Proteomes" id="UP000269438"/>
    </source>
</evidence>
<organism evidence="1 2">
    <name type="scientific">Mycetocola lacteus</name>
    <dbReference type="NCBI Taxonomy" id="76637"/>
    <lineage>
        <taxon>Bacteria</taxon>
        <taxon>Bacillati</taxon>
        <taxon>Actinomycetota</taxon>
        <taxon>Actinomycetes</taxon>
        <taxon>Micrococcales</taxon>
        <taxon>Microbacteriaceae</taxon>
        <taxon>Mycetocola</taxon>
    </lineage>
</organism>
<dbReference type="EMBL" id="RCUY01000005">
    <property type="protein sequence ID" value="RLP83278.1"/>
    <property type="molecule type" value="Genomic_DNA"/>
</dbReference>
<proteinExistence type="predicted"/>
<protein>
    <recommendedName>
        <fullName evidence="3">ABC transporter ATP-binding protein</fullName>
    </recommendedName>
</protein>
<dbReference type="AlphaFoldDB" id="A0A3L7AUV2"/>
<dbReference type="RefSeq" id="WP_043321247.1">
    <property type="nucleotide sequence ID" value="NZ_RCUY01000005.1"/>
</dbReference>
<gene>
    <name evidence="1" type="ORF">D9V34_08620</name>
</gene>
<evidence type="ECO:0000313" key="1">
    <source>
        <dbReference type="EMBL" id="RLP83278.1"/>
    </source>
</evidence>
<comment type="caution">
    <text evidence="1">The sequence shown here is derived from an EMBL/GenBank/DDBJ whole genome shotgun (WGS) entry which is preliminary data.</text>
</comment>
<dbReference type="OrthoDB" id="3775353at2"/>